<organism evidence="3 4">
    <name type="scientific">Arabidopsis thaliana x Arabidopsis arenosa</name>
    <dbReference type="NCBI Taxonomy" id="1240361"/>
    <lineage>
        <taxon>Eukaryota</taxon>
        <taxon>Viridiplantae</taxon>
        <taxon>Streptophyta</taxon>
        <taxon>Embryophyta</taxon>
        <taxon>Tracheophyta</taxon>
        <taxon>Spermatophyta</taxon>
        <taxon>Magnoliopsida</taxon>
        <taxon>eudicotyledons</taxon>
        <taxon>Gunneridae</taxon>
        <taxon>Pentapetalae</taxon>
        <taxon>rosids</taxon>
        <taxon>malvids</taxon>
        <taxon>Brassicales</taxon>
        <taxon>Brassicaceae</taxon>
        <taxon>Camelineae</taxon>
        <taxon>Arabidopsis</taxon>
    </lineage>
</organism>
<keyword evidence="2" id="KW-0732">Signal</keyword>
<feature type="signal peptide" evidence="2">
    <location>
        <begin position="1"/>
        <end position="20"/>
    </location>
</feature>
<dbReference type="AlphaFoldDB" id="A0A8T1XG02"/>
<feature type="chain" id="PRO_5035936492" evidence="2">
    <location>
        <begin position="21"/>
        <end position="117"/>
    </location>
</feature>
<dbReference type="EMBL" id="JAEFBK010000013">
    <property type="protein sequence ID" value="KAG7533473.1"/>
    <property type="molecule type" value="Genomic_DNA"/>
</dbReference>
<feature type="region of interest" description="Disordered" evidence="1">
    <location>
        <begin position="65"/>
        <end position="90"/>
    </location>
</feature>
<evidence type="ECO:0000313" key="3">
    <source>
        <dbReference type="EMBL" id="KAG7533473.1"/>
    </source>
</evidence>
<proteinExistence type="predicted"/>
<protein>
    <submittedName>
        <fullName evidence="3">Uncharacterized protein</fullName>
    </submittedName>
</protein>
<name>A0A8T1XG02_9BRAS</name>
<reference evidence="3 4" key="1">
    <citation type="submission" date="2020-12" db="EMBL/GenBank/DDBJ databases">
        <title>Concerted genomic and epigenomic changes stabilize Arabidopsis allopolyploids.</title>
        <authorList>
            <person name="Chen Z."/>
        </authorList>
    </citation>
    <scope>NUCLEOTIDE SEQUENCE [LARGE SCALE GENOMIC DNA]</scope>
    <source>
        <strain evidence="3">Allo738</strain>
        <tissue evidence="3">Leaf</tissue>
    </source>
</reference>
<accession>A0A8T1XG02</accession>
<keyword evidence="4" id="KW-1185">Reference proteome</keyword>
<evidence type="ECO:0000313" key="4">
    <source>
        <dbReference type="Proteomes" id="UP000694240"/>
    </source>
</evidence>
<comment type="caution">
    <text evidence="3">The sequence shown here is derived from an EMBL/GenBank/DDBJ whole genome shotgun (WGS) entry which is preliminary data.</text>
</comment>
<dbReference type="Proteomes" id="UP000694240">
    <property type="component" value="Chromosome 13"/>
</dbReference>
<sequence>MATKKILLNFVTIMVDFVASSPMYLKTMVVKEDEAHHPYTFHVSVPSNVASPNWRDLINSSWKHGSVTQRPIPAPESETGAEASGSAWKRDGIAVPKNQLLEAAGERSIRIWKRSDV</sequence>
<gene>
    <name evidence="3" type="ORF">ISN45_Aa08g011000</name>
</gene>
<evidence type="ECO:0000256" key="1">
    <source>
        <dbReference type="SAM" id="MobiDB-lite"/>
    </source>
</evidence>
<evidence type="ECO:0000256" key="2">
    <source>
        <dbReference type="SAM" id="SignalP"/>
    </source>
</evidence>